<dbReference type="Gene3D" id="2.60.200.40">
    <property type="match status" value="1"/>
</dbReference>
<dbReference type="InterPro" id="IPR045540">
    <property type="entry name" value="YegS/DAGK_C"/>
</dbReference>
<evidence type="ECO:0000256" key="1">
    <source>
        <dbReference type="ARBA" id="ARBA00001946"/>
    </source>
</evidence>
<evidence type="ECO:0000256" key="8">
    <source>
        <dbReference type="ARBA" id="ARBA00023264"/>
    </source>
</evidence>
<keyword evidence="7" id="KW-0444">Lipid biosynthesis</keyword>
<dbReference type="InterPro" id="IPR001206">
    <property type="entry name" value="Diacylglycerol_kinase_cat_dom"/>
</dbReference>
<evidence type="ECO:0000313" key="10">
    <source>
        <dbReference type="EMBL" id="WCG22573.1"/>
    </source>
</evidence>
<organism evidence="10 11">
    <name type="scientific">Vagococcus lutrae</name>
    <dbReference type="NCBI Taxonomy" id="81947"/>
    <lineage>
        <taxon>Bacteria</taxon>
        <taxon>Bacillati</taxon>
        <taxon>Bacillota</taxon>
        <taxon>Bacilli</taxon>
        <taxon>Lactobacillales</taxon>
        <taxon>Enterococcaceae</taxon>
        <taxon>Vagococcus</taxon>
    </lineage>
</organism>
<gene>
    <name evidence="10" type="ORF">PML95_09315</name>
</gene>
<dbReference type="InterPro" id="IPR005218">
    <property type="entry name" value="Diacylglycerol/lipid_kinase"/>
</dbReference>
<keyword evidence="4" id="KW-0547">Nucleotide-binding</keyword>
<feature type="domain" description="DAGKc" evidence="9">
    <location>
        <begin position="1"/>
        <end position="142"/>
    </location>
</feature>
<comment type="cofactor">
    <cofactor evidence="1">
        <name>Mg(2+)</name>
        <dbReference type="ChEBI" id="CHEBI:18420"/>
    </cofactor>
</comment>
<keyword evidence="6" id="KW-0067">ATP-binding</keyword>
<evidence type="ECO:0000256" key="2">
    <source>
        <dbReference type="ARBA" id="ARBA00005983"/>
    </source>
</evidence>
<dbReference type="PROSITE" id="PS50146">
    <property type="entry name" value="DAGK"/>
    <property type="match status" value="1"/>
</dbReference>
<dbReference type="Pfam" id="PF00781">
    <property type="entry name" value="DAGK_cat"/>
    <property type="match status" value="1"/>
</dbReference>
<keyword evidence="3" id="KW-0808">Transferase</keyword>
<dbReference type="PANTHER" id="PTHR12358">
    <property type="entry name" value="SPHINGOSINE KINASE"/>
    <property type="match status" value="1"/>
</dbReference>
<accession>A0AAE9XEB0</accession>
<dbReference type="InterPro" id="IPR016064">
    <property type="entry name" value="NAD/diacylglycerol_kinase_sf"/>
</dbReference>
<keyword evidence="8" id="KW-1208">Phospholipid metabolism</keyword>
<dbReference type="SMART" id="SM00046">
    <property type="entry name" value="DAGKc"/>
    <property type="match status" value="1"/>
</dbReference>
<keyword evidence="5 10" id="KW-0418">Kinase</keyword>
<dbReference type="Pfam" id="PF19279">
    <property type="entry name" value="YegS_C"/>
    <property type="match status" value="1"/>
</dbReference>
<keyword evidence="7" id="KW-0594">Phospholipid biosynthesis</keyword>
<evidence type="ECO:0000256" key="4">
    <source>
        <dbReference type="ARBA" id="ARBA00022741"/>
    </source>
</evidence>
<dbReference type="Proteomes" id="UP001179600">
    <property type="component" value="Chromosome"/>
</dbReference>
<evidence type="ECO:0000256" key="5">
    <source>
        <dbReference type="ARBA" id="ARBA00022777"/>
    </source>
</evidence>
<sequence>MLHLHLIINQQAASGAAKQKSKEIITLLNQKNIHYSTYYTEFPGHAITLTHMLANNHLKKWSEDSQRPFPLLTVLGGDGTLHEVVNALQAFTDIPVAYLPCGSGNDFARGVGLSRQPEEALEHLLSIQAPRFKQVLACTDHQTNERALIANNLGIGLDAAIVAKANQSKSKKWLNKLKLGSFIYLSSAFHVLLKQEGFPVTFTMDETTYHYENTYLMTSTNHPFFGGGIRIAPEASVDSDDIELVLLEKLPLHKIIKLAGQLLNATHLQSPHVKHFKGKKLRIQSPTRQYGQMDGEVLTPQPIDVTLHSVQQLFWL</sequence>
<proteinExistence type="inferred from homology"/>
<evidence type="ECO:0000256" key="3">
    <source>
        <dbReference type="ARBA" id="ARBA00022679"/>
    </source>
</evidence>
<reference evidence="10" key="1">
    <citation type="submission" date="2023-01" db="EMBL/GenBank/DDBJ databases">
        <title>Oxazolidinone resistance genes in florfenicol resistant enterococci from beef cattle and veal calves at slaughter.</title>
        <authorList>
            <person name="Biggel M."/>
        </authorList>
    </citation>
    <scope>NUCLEOTIDE SEQUENCE</scope>
    <source>
        <strain evidence="10">K204-1</strain>
    </source>
</reference>
<dbReference type="GO" id="GO:0008654">
    <property type="term" value="P:phospholipid biosynthetic process"/>
    <property type="evidence" value="ECO:0007669"/>
    <property type="project" value="UniProtKB-KW"/>
</dbReference>
<dbReference type="PANTHER" id="PTHR12358:SF54">
    <property type="entry name" value="SPHINGOSINE KINASE RELATED PROTEIN"/>
    <property type="match status" value="1"/>
</dbReference>
<evidence type="ECO:0000259" key="9">
    <source>
        <dbReference type="PROSITE" id="PS50146"/>
    </source>
</evidence>
<dbReference type="NCBIfam" id="TIGR00147">
    <property type="entry name" value="YegS/Rv2252/BmrU family lipid kinase"/>
    <property type="match status" value="1"/>
</dbReference>
<name>A0AAE9XEB0_9ENTE</name>
<dbReference type="AlphaFoldDB" id="A0AAE9XEB0"/>
<dbReference type="SUPFAM" id="SSF111331">
    <property type="entry name" value="NAD kinase/diacylglycerol kinase-like"/>
    <property type="match status" value="1"/>
</dbReference>
<protein>
    <submittedName>
        <fullName evidence="10">Diacylglycerol kinase family lipid kinase</fullName>
    </submittedName>
</protein>
<dbReference type="EMBL" id="CP116507">
    <property type="protein sequence ID" value="WCG22573.1"/>
    <property type="molecule type" value="Genomic_DNA"/>
</dbReference>
<dbReference type="InterPro" id="IPR050187">
    <property type="entry name" value="Lipid_Phosphate_FormReg"/>
</dbReference>
<dbReference type="GO" id="GO:0005524">
    <property type="term" value="F:ATP binding"/>
    <property type="evidence" value="ECO:0007669"/>
    <property type="project" value="UniProtKB-KW"/>
</dbReference>
<evidence type="ECO:0000256" key="6">
    <source>
        <dbReference type="ARBA" id="ARBA00022840"/>
    </source>
</evidence>
<keyword evidence="7" id="KW-0443">Lipid metabolism</keyword>
<dbReference type="RefSeq" id="WP_272163284.1">
    <property type="nucleotide sequence ID" value="NZ_CP116507.1"/>
</dbReference>
<dbReference type="InterPro" id="IPR017438">
    <property type="entry name" value="ATP-NAD_kinase_N"/>
</dbReference>
<comment type="similarity">
    <text evidence="2">Belongs to the diacylglycerol/lipid kinase family.</text>
</comment>
<evidence type="ECO:0000313" key="11">
    <source>
        <dbReference type="Proteomes" id="UP001179600"/>
    </source>
</evidence>
<dbReference type="GO" id="GO:0016301">
    <property type="term" value="F:kinase activity"/>
    <property type="evidence" value="ECO:0007669"/>
    <property type="project" value="UniProtKB-KW"/>
</dbReference>
<evidence type="ECO:0000256" key="7">
    <source>
        <dbReference type="ARBA" id="ARBA00023209"/>
    </source>
</evidence>
<dbReference type="Gene3D" id="3.40.50.10330">
    <property type="entry name" value="Probable inorganic polyphosphate/atp-NAD kinase, domain 1"/>
    <property type="match status" value="1"/>
</dbReference>